<accession>A0A7I7QQA7</accession>
<sequence>MPRNYDRGTGMTDKEGTIDRAAAVAEDGAIVRMYRHDGLVLTYDELYAEVDAEGSALPAEQWRDGVWNAHEYIVEACLVGIYDQVEVLATLIEGESGAVVEYSDDLDEVIARRRVEKQ</sequence>
<dbReference type="Proteomes" id="UP000467193">
    <property type="component" value="Chromosome"/>
</dbReference>
<evidence type="ECO:0000313" key="2">
    <source>
        <dbReference type="Proteomes" id="UP000467193"/>
    </source>
</evidence>
<proteinExistence type="predicted"/>
<dbReference type="EMBL" id="AP022588">
    <property type="protein sequence ID" value="BBY28147.1"/>
    <property type="molecule type" value="Genomic_DNA"/>
</dbReference>
<organism evidence="1 2">
    <name type="scientific">Mycolicibacterium sediminis</name>
    <dbReference type="NCBI Taxonomy" id="1286180"/>
    <lineage>
        <taxon>Bacteria</taxon>
        <taxon>Bacillati</taxon>
        <taxon>Actinomycetota</taxon>
        <taxon>Actinomycetes</taxon>
        <taxon>Mycobacteriales</taxon>
        <taxon>Mycobacteriaceae</taxon>
        <taxon>Mycolicibacterium</taxon>
    </lineage>
</organism>
<dbReference type="AlphaFoldDB" id="A0A7I7QQA7"/>
<keyword evidence="2" id="KW-1185">Reference proteome</keyword>
<protein>
    <submittedName>
        <fullName evidence="1">Uncharacterized protein</fullName>
    </submittedName>
</protein>
<reference evidence="1 2" key="1">
    <citation type="journal article" date="2019" name="Emerg. Microbes Infect.">
        <title>Comprehensive subspecies identification of 175 nontuberculous mycobacteria species based on 7547 genomic profiles.</title>
        <authorList>
            <person name="Matsumoto Y."/>
            <person name="Kinjo T."/>
            <person name="Motooka D."/>
            <person name="Nabeya D."/>
            <person name="Jung N."/>
            <person name="Uechi K."/>
            <person name="Horii T."/>
            <person name="Iida T."/>
            <person name="Fujita J."/>
            <person name="Nakamura S."/>
        </authorList>
    </citation>
    <scope>NUCLEOTIDE SEQUENCE [LARGE SCALE GENOMIC DNA]</scope>
    <source>
        <strain evidence="1 2">JCM 17899</strain>
    </source>
</reference>
<dbReference type="KEGG" id="msei:MSEDJ_22430"/>
<name>A0A7I7QQA7_9MYCO</name>
<gene>
    <name evidence="1" type="ORF">MSEDJ_22430</name>
</gene>
<evidence type="ECO:0000313" key="1">
    <source>
        <dbReference type="EMBL" id="BBY28147.1"/>
    </source>
</evidence>